<dbReference type="PROSITE" id="PS00061">
    <property type="entry name" value="ADH_SHORT"/>
    <property type="match status" value="1"/>
</dbReference>
<reference evidence="3 4" key="1">
    <citation type="journal article" date="2017" name="Int. J. Syst. Evol. Microbiol.">
        <title>Aquarickettsiella crustaci n. gen. n. sp. (Gammaproteobacteria: Legionellales: Coxiellaceae); a bacterial pathogen of the freshwater crustacean: Gammarus fossarum (Malacostraca: Amphipoda).</title>
        <authorList>
            <person name="Bojko J."/>
            <person name="Dunn A.M."/>
            <person name="Stebbing P.D."/>
            <person name="Van Aerle R."/>
            <person name="Bacela-Spychalska K."/>
            <person name="Bean T.P."/>
            <person name="Stentiford G.D."/>
        </authorList>
    </citation>
    <scope>NUCLEOTIDE SEQUENCE [LARGE SCALE GENOMIC DNA]</scope>
    <source>
        <strain evidence="3">RA15029</strain>
    </source>
</reference>
<dbReference type="SUPFAM" id="SSF51735">
    <property type="entry name" value="NAD(P)-binding Rossmann-fold domains"/>
    <property type="match status" value="1"/>
</dbReference>
<dbReference type="PANTHER" id="PTHR24321:SF8">
    <property type="entry name" value="ESTRADIOL 17-BETA-DEHYDROGENASE 8-RELATED"/>
    <property type="match status" value="1"/>
</dbReference>
<dbReference type="InterPro" id="IPR036291">
    <property type="entry name" value="NAD(P)-bd_dom_sf"/>
</dbReference>
<dbReference type="Pfam" id="PF13561">
    <property type="entry name" value="adh_short_C2"/>
    <property type="match status" value="1"/>
</dbReference>
<proteinExistence type="inferred from homology"/>
<evidence type="ECO:0000313" key="3">
    <source>
        <dbReference type="EMBL" id="RDH40332.1"/>
    </source>
</evidence>
<dbReference type="AlphaFoldDB" id="A0A370CHF8"/>
<evidence type="ECO:0000313" key="4">
    <source>
        <dbReference type="Proteomes" id="UP000226429"/>
    </source>
</evidence>
<dbReference type="InterPro" id="IPR020904">
    <property type="entry name" value="Sc_DH/Rdtase_CS"/>
</dbReference>
<dbReference type="Gene3D" id="3.40.50.720">
    <property type="entry name" value="NAD(P)-binding Rossmann-like Domain"/>
    <property type="match status" value="1"/>
</dbReference>
<name>A0A370CHF8_9COXI</name>
<comment type="caution">
    <text evidence="3">The sequence shown here is derived from an EMBL/GenBank/DDBJ whole genome shotgun (WGS) entry which is preliminary data.</text>
</comment>
<evidence type="ECO:0000256" key="1">
    <source>
        <dbReference type="ARBA" id="ARBA00006484"/>
    </source>
</evidence>
<reference evidence="3 4" key="2">
    <citation type="journal article" date="2018" name="J. Invertebr. Pathol.">
        <title>'Candidatus Aquirickettsiella gammari' (Gammaproteobacteria: Legionellales: Coxiellaceae): A bacterial pathogen of the freshwater crustacean Gammarus fossarum (Malacostraca: Amphipoda).</title>
        <authorList>
            <person name="Bojko J."/>
            <person name="Dunn A.M."/>
            <person name="Stebbing P.D."/>
            <person name="van Aerle R."/>
            <person name="Bacela-Spychalska K."/>
            <person name="Bean T.P."/>
            <person name="Urrutia A."/>
            <person name="Stentiford G.D."/>
        </authorList>
    </citation>
    <scope>NUCLEOTIDE SEQUENCE [LARGE SCALE GENOMIC DNA]</scope>
    <source>
        <strain evidence="3">RA15029</strain>
    </source>
</reference>
<comment type="similarity">
    <text evidence="1">Belongs to the short-chain dehydrogenases/reductases (SDR) family.</text>
</comment>
<protein>
    <submittedName>
        <fullName evidence="3">SDR family NAD(P)-dependent oxidoreductase</fullName>
    </submittedName>
</protein>
<gene>
    <name evidence="3" type="ORF">CFE62_004305</name>
</gene>
<keyword evidence="4" id="KW-1185">Reference proteome</keyword>
<dbReference type="Proteomes" id="UP000226429">
    <property type="component" value="Unassembled WGS sequence"/>
</dbReference>
<dbReference type="GO" id="GO:0016491">
    <property type="term" value="F:oxidoreductase activity"/>
    <property type="evidence" value="ECO:0007669"/>
    <property type="project" value="UniProtKB-KW"/>
</dbReference>
<sequence length="250" mass="26844">MKFKNKTIIITGGSSGIGAATAILFSREGAEVYVLDKKNLDYAATARIHFLLCDVSASNQIQRAIASIRQKVAQIDYLFCNAGIHLFANVEESTVAEIQQVIATNLLGTIYCLQQVLPSMKKQGFGAIVLMASDQAFVAKEQCAIYGATKAAIAQLAKSTALDYATYGIRVNCVCPGTIDTPMYQAVISQFQQKTGLAASLIREQVAKKLPLQRVGKPEEVAELVGFLCSEASSFMTGALINIDGGYTIQ</sequence>
<dbReference type="PRINTS" id="PR00081">
    <property type="entry name" value="GDHRDH"/>
</dbReference>
<keyword evidence="2" id="KW-0560">Oxidoreductase</keyword>
<dbReference type="CDD" id="cd05233">
    <property type="entry name" value="SDR_c"/>
    <property type="match status" value="1"/>
</dbReference>
<dbReference type="PRINTS" id="PR00080">
    <property type="entry name" value="SDRFAMILY"/>
</dbReference>
<evidence type="ECO:0000256" key="2">
    <source>
        <dbReference type="ARBA" id="ARBA00023002"/>
    </source>
</evidence>
<dbReference type="PANTHER" id="PTHR24321">
    <property type="entry name" value="DEHYDROGENASES, SHORT CHAIN"/>
    <property type="match status" value="1"/>
</dbReference>
<dbReference type="EMBL" id="NMOS02000010">
    <property type="protein sequence ID" value="RDH40332.1"/>
    <property type="molecule type" value="Genomic_DNA"/>
</dbReference>
<dbReference type="InterPro" id="IPR002347">
    <property type="entry name" value="SDR_fam"/>
</dbReference>
<organism evidence="3 4">
    <name type="scientific">Candidatus Aquirickettsiella gammari</name>
    <dbReference type="NCBI Taxonomy" id="2016198"/>
    <lineage>
        <taxon>Bacteria</taxon>
        <taxon>Pseudomonadati</taxon>
        <taxon>Pseudomonadota</taxon>
        <taxon>Gammaproteobacteria</taxon>
        <taxon>Legionellales</taxon>
        <taxon>Coxiellaceae</taxon>
        <taxon>Candidatus Aquirickettsiella</taxon>
    </lineage>
</organism>
<dbReference type="FunFam" id="3.40.50.720:FF:000084">
    <property type="entry name" value="Short-chain dehydrogenase reductase"/>
    <property type="match status" value="1"/>
</dbReference>
<accession>A0A370CHF8</accession>